<proteinExistence type="predicted"/>
<protein>
    <submittedName>
        <fullName evidence="2">Uncharacterized protein</fullName>
    </submittedName>
</protein>
<feature type="compositionally biased region" description="Basic and acidic residues" evidence="1">
    <location>
        <begin position="57"/>
        <end position="72"/>
    </location>
</feature>
<accession>A0A2R6WPZ1</accession>
<feature type="region of interest" description="Disordered" evidence="1">
    <location>
        <begin position="55"/>
        <end position="81"/>
    </location>
</feature>
<name>A0A2R6WPZ1_MARPO</name>
<dbReference type="EMBL" id="KZ772739">
    <property type="protein sequence ID" value="PTQ35932.1"/>
    <property type="molecule type" value="Genomic_DNA"/>
</dbReference>
<evidence type="ECO:0000313" key="2">
    <source>
        <dbReference type="EMBL" id="PTQ35932.1"/>
    </source>
</evidence>
<gene>
    <name evidence="2" type="ORF">MARPO_0067s0026</name>
</gene>
<feature type="region of interest" description="Disordered" evidence="1">
    <location>
        <begin position="1"/>
        <end position="36"/>
    </location>
</feature>
<dbReference type="Gramene" id="Mp7g19510.1">
    <property type="protein sequence ID" value="Mp7g19510.1.cds1"/>
    <property type="gene ID" value="Mp7g19510"/>
</dbReference>
<sequence length="111" mass="12412">MHKLHRPIRPSKFGPITVGPKRRLQKGLKSSRSAGRWRETRLTFQIRRVVQGNGAQARDEINLGKKAGEKRNPANQPSTGKRMGLISQFFDMGDCLAICLQLVKDSIVSTS</sequence>
<evidence type="ECO:0000256" key="1">
    <source>
        <dbReference type="SAM" id="MobiDB-lite"/>
    </source>
</evidence>
<dbReference type="AlphaFoldDB" id="A0A2R6WPZ1"/>
<dbReference type="Proteomes" id="UP000244005">
    <property type="component" value="Unassembled WGS sequence"/>
</dbReference>
<evidence type="ECO:0000313" key="3">
    <source>
        <dbReference type="Proteomes" id="UP000244005"/>
    </source>
</evidence>
<organism evidence="2 3">
    <name type="scientific">Marchantia polymorpha</name>
    <name type="common">Common liverwort</name>
    <name type="synonym">Marchantia aquatica</name>
    <dbReference type="NCBI Taxonomy" id="3197"/>
    <lineage>
        <taxon>Eukaryota</taxon>
        <taxon>Viridiplantae</taxon>
        <taxon>Streptophyta</taxon>
        <taxon>Embryophyta</taxon>
        <taxon>Marchantiophyta</taxon>
        <taxon>Marchantiopsida</taxon>
        <taxon>Marchantiidae</taxon>
        <taxon>Marchantiales</taxon>
        <taxon>Marchantiaceae</taxon>
        <taxon>Marchantia</taxon>
    </lineage>
</organism>
<keyword evidence="3" id="KW-1185">Reference proteome</keyword>
<reference evidence="3" key="1">
    <citation type="journal article" date="2017" name="Cell">
        <title>Insights into land plant evolution garnered from the Marchantia polymorpha genome.</title>
        <authorList>
            <person name="Bowman J.L."/>
            <person name="Kohchi T."/>
            <person name="Yamato K.T."/>
            <person name="Jenkins J."/>
            <person name="Shu S."/>
            <person name="Ishizaki K."/>
            <person name="Yamaoka S."/>
            <person name="Nishihama R."/>
            <person name="Nakamura Y."/>
            <person name="Berger F."/>
            <person name="Adam C."/>
            <person name="Aki S.S."/>
            <person name="Althoff F."/>
            <person name="Araki T."/>
            <person name="Arteaga-Vazquez M.A."/>
            <person name="Balasubrmanian S."/>
            <person name="Barry K."/>
            <person name="Bauer D."/>
            <person name="Boehm C.R."/>
            <person name="Briginshaw L."/>
            <person name="Caballero-Perez J."/>
            <person name="Catarino B."/>
            <person name="Chen F."/>
            <person name="Chiyoda S."/>
            <person name="Chovatia M."/>
            <person name="Davies K.M."/>
            <person name="Delmans M."/>
            <person name="Demura T."/>
            <person name="Dierschke T."/>
            <person name="Dolan L."/>
            <person name="Dorantes-Acosta A.E."/>
            <person name="Eklund D.M."/>
            <person name="Florent S.N."/>
            <person name="Flores-Sandoval E."/>
            <person name="Fujiyama A."/>
            <person name="Fukuzawa H."/>
            <person name="Galik B."/>
            <person name="Grimanelli D."/>
            <person name="Grimwood J."/>
            <person name="Grossniklaus U."/>
            <person name="Hamada T."/>
            <person name="Haseloff J."/>
            <person name="Hetherington A.J."/>
            <person name="Higo A."/>
            <person name="Hirakawa Y."/>
            <person name="Hundley H.N."/>
            <person name="Ikeda Y."/>
            <person name="Inoue K."/>
            <person name="Inoue S.I."/>
            <person name="Ishida S."/>
            <person name="Jia Q."/>
            <person name="Kakita M."/>
            <person name="Kanazawa T."/>
            <person name="Kawai Y."/>
            <person name="Kawashima T."/>
            <person name="Kennedy M."/>
            <person name="Kinose K."/>
            <person name="Kinoshita T."/>
            <person name="Kohara Y."/>
            <person name="Koide E."/>
            <person name="Komatsu K."/>
            <person name="Kopischke S."/>
            <person name="Kubo M."/>
            <person name="Kyozuka J."/>
            <person name="Lagercrantz U."/>
            <person name="Lin S.S."/>
            <person name="Lindquist E."/>
            <person name="Lipzen A.M."/>
            <person name="Lu C.W."/>
            <person name="De Luna E."/>
            <person name="Martienssen R.A."/>
            <person name="Minamino N."/>
            <person name="Mizutani M."/>
            <person name="Mizutani M."/>
            <person name="Mochizuki N."/>
            <person name="Monte I."/>
            <person name="Mosher R."/>
            <person name="Nagasaki H."/>
            <person name="Nakagami H."/>
            <person name="Naramoto S."/>
            <person name="Nishitani K."/>
            <person name="Ohtani M."/>
            <person name="Okamoto T."/>
            <person name="Okumura M."/>
            <person name="Phillips J."/>
            <person name="Pollak B."/>
            <person name="Reinders A."/>
            <person name="Rovekamp M."/>
            <person name="Sano R."/>
            <person name="Sawa S."/>
            <person name="Schmid M.W."/>
            <person name="Shirakawa M."/>
            <person name="Solano R."/>
            <person name="Spunde A."/>
            <person name="Suetsugu N."/>
            <person name="Sugano S."/>
            <person name="Sugiyama A."/>
            <person name="Sun R."/>
            <person name="Suzuki Y."/>
            <person name="Takenaka M."/>
            <person name="Takezawa D."/>
            <person name="Tomogane H."/>
            <person name="Tsuzuki M."/>
            <person name="Ueda T."/>
            <person name="Umeda M."/>
            <person name="Ward J.M."/>
            <person name="Watanabe Y."/>
            <person name="Yazaki K."/>
            <person name="Yokoyama R."/>
            <person name="Yoshitake Y."/>
            <person name="Yotsui I."/>
            <person name="Zachgo S."/>
            <person name="Schmutz J."/>
        </authorList>
    </citation>
    <scope>NUCLEOTIDE SEQUENCE [LARGE SCALE GENOMIC DNA]</scope>
    <source>
        <strain evidence="3">Tak-1</strain>
    </source>
</reference>